<dbReference type="STRING" id="29172.A0A0D8Y1L9"/>
<sequence length="493" mass="53853">MDDSEMSATDHSVSPESVILAVGGGGSSSVQICPAITLGSPHAIPIAAKYIYSRLADNAAEIDEGMPNIILSLVSNGNQLSDNYLSRIQSALGELVYGGGLWFVSSGEYHDPLARAISCTFRTVLPQIDRNVEVLHLMVNTIAVTAREESRLMADATSNTILILSRNIHAEQEAIFRANTVIRLVHPPPALLIGVPPENVTCGAATSAMAAPILLSPSNEKRPLPAVIFAGASVVSLEELLVYIQNGFPVIILQDSCELCVILHSAYLLYRSPQFEHSKFVVWLEEQLSAISINDVNASTKLIVKIFATAFGDAQLIEFIDSDELSSLPSRIVELCLQCHNSTTESRNLLQFAVRINEPSILNEINLDELLDDDLLTVILCETVAVPNRVGFLGSILERKSQLPITSEMLLKMARAASDQHFFTTVVLCQCMGYSSFPQELDEKFLRDLNRLLKRLSFGINDLIPSSTLNGNFMHHPSFPQDSIQILAVSNEP</sequence>
<organism evidence="1 2">
    <name type="scientific">Dictyocaulus viviparus</name>
    <name type="common">Bovine lungworm</name>
    <dbReference type="NCBI Taxonomy" id="29172"/>
    <lineage>
        <taxon>Eukaryota</taxon>
        <taxon>Metazoa</taxon>
        <taxon>Ecdysozoa</taxon>
        <taxon>Nematoda</taxon>
        <taxon>Chromadorea</taxon>
        <taxon>Rhabditida</taxon>
        <taxon>Rhabditina</taxon>
        <taxon>Rhabditomorpha</taxon>
        <taxon>Strongyloidea</taxon>
        <taxon>Metastrongylidae</taxon>
        <taxon>Dictyocaulus</taxon>
    </lineage>
</organism>
<gene>
    <name evidence="1" type="ORF">DICVIV_03074</name>
</gene>
<evidence type="ECO:0000313" key="1">
    <source>
        <dbReference type="EMBL" id="KJH50728.1"/>
    </source>
</evidence>
<dbReference type="AlphaFoldDB" id="A0A0D8Y1L9"/>
<protein>
    <submittedName>
        <fullName evidence="1">Uncharacterized protein</fullName>
    </submittedName>
</protein>
<reference evidence="2" key="2">
    <citation type="journal article" date="2016" name="Sci. Rep.">
        <title>Dictyocaulus viviparus genome, variome and transcriptome elucidate lungworm biology and support future intervention.</title>
        <authorList>
            <person name="McNulty S.N."/>
            <person name="Strube C."/>
            <person name="Rosa B.A."/>
            <person name="Martin J.C."/>
            <person name="Tyagi R."/>
            <person name="Choi Y.J."/>
            <person name="Wang Q."/>
            <person name="Hallsworth Pepin K."/>
            <person name="Zhang X."/>
            <person name="Ozersky P."/>
            <person name="Wilson R.K."/>
            <person name="Sternberg P.W."/>
            <person name="Gasser R.B."/>
            <person name="Mitreva M."/>
        </authorList>
    </citation>
    <scope>NUCLEOTIDE SEQUENCE [LARGE SCALE GENOMIC DNA]</scope>
    <source>
        <strain evidence="2">HannoverDv2000</strain>
    </source>
</reference>
<dbReference type="Proteomes" id="UP000053766">
    <property type="component" value="Unassembled WGS sequence"/>
</dbReference>
<dbReference type="OrthoDB" id="5864198at2759"/>
<evidence type="ECO:0000313" key="2">
    <source>
        <dbReference type="Proteomes" id="UP000053766"/>
    </source>
</evidence>
<keyword evidence="2" id="KW-1185">Reference proteome</keyword>
<proteinExistence type="predicted"/>
<reference evidence="1 2" key="1">
    <citation type="submission" date="2013-11" db="EMBL/GenBank/DDBJ databases">
        <title>Draft genome of the bovine lungworm Dictyocaulus viviparus.</title>
        <authorList>
            <person name="Mitreva M."/>
        </authorList>
    </citation>
    <scope>NUCLEOTIDE SEQUENCE [LARGE SCALE GENOMIC DNA]</scope>
    <source>
        <strain evidence="1 2">HannoverDv2000</strain>
    </source>
</reference>
<dbReference type="EMBL" id="KN716198">
    <property type="protein sequence ID" value="KJH50728.1"/>
    <property type="molecule type" value="Genomic_DNA"/>
</dbReference>
<name>A0A0D8Y1L9_DICVI</name>
<accession>A0A0D8Y1L9</accession>